<evidence type="ECO:0000313" key="1">
    <source>
        <dbReference type="EMBL" id="GFD46924.1"/>
    </source>
</evidence>
<accession>A0A699WR17</accession>
<reference evidence="1" key="1">
    <citation type="journal article" date="2019" name="Sci. Rep.">
        <title>Draft genome of Tanacetum cinerariifolium, the natural source of mosquito coil.</title>
        <authorList>
            <person name="Yamashiro T."/>
            <person name="Shiraishi A."/>
            <person name="Satake H."/>
            <person name="Nakayama K."/>
        </authorList>
    </citation>
    <scope>NUCLEOTIDE SEQUENCE</scope>
</reference>
<dbReference type="AlphaFoldDB" id="A0A699WR17"/>
<sequence>LAEFSRKADRFESTPDYLMIPPGFPGARGAKKATGVTGLVSNLGLVHELDIHLANAREEGAGLRA</sequence>
<comment type="caution">
    <text evidence="1">The sequence shown here is derived from an EMBL/GenBank/DDBJ whole genome shotgun (WGS) entry which is preliminary data.</text>
</comment>
<feature type="non-terminal residue" evidence="1">
    <location>
        <position position="65"/>
    </location>
</feature>
<protein>
    <submittedName>
        <fullName evidence="1">Uncharacterized protein</fullName>
    </submittedName>
</protein>
<feature type="non-terminal residue" evidence="1">
    <location>
        <position position="1"/>
    </location>
</feature>
<name>A0A699WR17_TANCI</name>
<dbReference type="EMBL" id="BKCJ011687146">
    <property type="protein sequence ID" value="GFD46924.1"/>
    <property type="molecule type" value="Genomic_DNA"/>
</dbReference>
<organism evidence="1">
    <name type="scientific">Tanacetum cinerariifolium</name>
    <name type="common">Dalmatian daisy</name>
    <name type="synonym">Chrysanthemum cinerariifolium</name>
    <dbReference type="NCBI Taxonomy" id="118510"/>
    <lineage>
        <taxon>Eukaryota</taxon>
        <taxon>Viridiplantae</taxon>
        <taxon>Streptophyta</taxon>
        <taxon>Embryophyta</taxon>
        <taxon>Tracheophyta</taxon>
        <taxon>Spermatophyta</taxon>
        <taxon>Magnoliopsida</taxon>
        <taxon>eudicotyledons</taxon>
        <taxon>Gunneridae</taxon>
        <taxon>Pentapetalae</taxon>
        <taxon>asterids</taxon>
        <taxon>campanulids</taxon>
        <taxon>Asterales</taxon>
        <taxon>Asteraceae</taxon>
        <taxon>Asteroideae</taxon>
        <taxon>Anthemideae</taxon>
        <taxon>Anthemidinae</taxon>
        <taxon>Tanacetum</taxon>
    </lineage>
</organism>
<proteinExistence type="predicted"/>
<gene>
    <name evidence="1" type="ORF">Tci_918893</name>
</gene>